<evidence type="ECO:0000313" key="10">
    <source>
        <dbReference type="WBParaSite" id="TTAC_0000643601-mRNA-1"/>
    </source>
</evidence>
<evidence type="ECO:0000256" key="3">
    <source>
        <dbReference type="ARBA" id="ARBA00022833"/>
    </source>
</evidence>
<name>A0A0R3X017_HYDTA</name>
<dbReference type="GO" id="GO:0005634">
    <property type="term" value="C:nucleus"/>
    <property type="evidence" value="ECO:0007669"/>
    <property type="project" value="TreeGrafter"/>
</dbReference>
<dbReference type="GO" id="GO:0008270">
    <property type="term" value="F:zinc ion binding"/>
    <property type="evidence" value="ECO:0007669"/>
    <property type="project" value="UniProtKB-KW"/>
</dbReference>
<keyword evidence="2 5" id="KW-0863">Zinc-finger</keyword>
<dbReference type="PROSITE" id="PS50089">
    <property type="entry name" value="ZF_RING_2"/>
    <property type="match status" value="1"/>
</dbReference>
<dbReference type="InterPro" id="IPR039338">
    <property type="entry name" value="ZFTRAF1"/>
</dbReference>
<sequence length="604" mass="67181">MSTGTSERWIICTSADLQHLPHDLLILPCHRLHVLMVLPGLWRCLKRPFQVAFGSASPGVDEDDANNCAATQFSWEDSVDTSDVSASKRVCLSSTTENEPLTLSDINFASLLPLKQLLTCNVCFDFAKQANQCANGHLICLPCSARLEQVSFSANDSKTSCTCPICRVSLRNSSDGRGMQRCLLAEKLAAELPVNCRYCGILRPRKLIDIHQRVQCSLRLIRCRNAWLGCEWRGFSREIENHMENCRILEQTSSNLVKEMYRRMQGIFSGAAVRLHPWRGLLQILENRQQLRFGRRFHSGFRVVLLPISLDRVHGEGNDVLFSSPPLNIEIHQNGPTPTSSSASSEVSYKIEIKKSKTRLYFLRSDNEESLAGHPIYFSLVSLKCESSHGYEESVDLIDPWHRYIDGPCTTLNDTNEDVSNATETNATNTTVISAAAATSTFSQNTYRISTLPETKLNHLLGSGISSSEYMEWIAPEVLSTRDCVHAVLIFALDPILFSRKASKSVRTAMRRRRRPHRNESQREQGEGSTETTASSTDEDEEEDGGMEDEEAEGTNNDDGDDGDDDGETIYILAESVRASRENAAVGGESNASTEPAVSSEIES</sequence>
<evidence type="ECO:0000256" key="6">
    <source>
        <dbReference type="SAM" id="MobiDB-lite"/>
    </source>
</evidence>
<reference evidence="10" key="1">
    <citation type="submission" date="2017-02" db="UniProtKB">
        <authorList>
            <consortium name="WormBaseParasite"/>
        </authorList>
    </citation>
    <scope>IDENTIFICATION</scope>
</reference>
<proteinExistence type="inferred from homology"/>
<protein>
    <submittedName>
        <fullName evidence="10">RING-type domain-containing protein</fullName>
    </submittedName>
</protein>
<feature type="region of interest" description="Disordered" evidence="6">
    <location>
        <begin position="504"/>
        <end position="604"/>
    </location>
</feature>
<evidence type="ECO:0000256" key="5">
    <source>
        <dbReference type="PROSITE-ProRule" id="PRU00175"/>
    </source>
</evidence>
<dbReference type="PANTHER" id="PTHR23059">
    <property type="entry name" value="CYSTEINE AND HISTIDINE-RICH PROTEIN 1"/>
    <property type="match status" value="1"/>
</dbReference>
<evidence type="ECO:0000256" key="1">
    <source>
        <dbReference type="ARBA" id="ARBA00022723"/>
    </source>
</evidence>
<dbReference type="InterPro" id="IPR001841">
    <property type="entry name" value="Znf_RING"/>
</dbReference>
<gene>
    <name evidence="8" type="ORF">TTAC_LOCUS6421</name>
</gene>
<keyword evidence="3" id="KW-0862">Zinc</keyword>
<keyword evidence="9" id="KW-1185">Reference proteome</keyword>
<feature type="compositionally biased region" description="Low complexity" evidence="6">
    <location>
        <begin position="527"/>
        <end position="536"/>
    </location>
</feature>
<feature type="domain" description="RING-type" evidence="7">
    <location>
        <begin position="120"/>
        <end position="167"/>
    </location>
</feature>
<evidence type="ECO:0000256" key="2">
    <source>
        <dbReference type="ARBA" id="ARBA00022771"/>
    </source>
</evidence>
<organism evidence="10">
    <name type="scientific">Hydatigena taeniaeformis</name>
    <name type="common">Feline tapeworm</name>
    <name type="synonym">Taenia taeniaeformis</name>
    <dbReference type="NCBI Taxonomy" id="6205"/>
    <lineage>
        <taxon>Eukaryota</taxon>
        <taxon>Metazoa</taxon>
        <taxon>Spiralia</taxon>
        <taxon>Lophotrochozoa</taxon>
        <taxon>Platyhelminthes</taxon>
        <taxon>Cestoda</taxon>
        <taxon>Eucestoda</taxon>
        <taxon>Cyclophyllidea</taxon>
        <taxon>Taeniidae</taxon>
        <taxon>Hydatigera</taxon>
    </lineage>
</organism>
<evidence type="ECO:0000313" key="9">
    <source>
        <dbReference type="Proteomes" id="UP000274429"/>
    </source>
</evidence>
<feature type="compositionally biased region" description="Basic residues" evidence="6">
    <location>
        <begin position="504"/>
        <end position="517"/>
    </location>
</feature>
<dbReference type="EMBL" id="UYWX01020303">
    <property type="protein sequence ID" value="VDM30630.1"/>
    <property type="molecule type" value="Genomic_DNA"/>
</dbReference>
<dbReference type="STRING" id="6205.A0A0R3X017"/>
<dbReference type="Proteomes" id="UP000274429">
    <property type="component" value="Unassembled WGS sequence"/>
</dbReference>
<evidence type="ECO:0000313" key="8">
    <source>
        <dbReference type="EMBL" id="VDM30630.1"/>
    </source>
</evidence>
<reference evidence="8 9" key="2">
    <citation type="submission" date="2018-11" db="EMBL/GenBank/DDBJ databases">
        <authorList>
            <consortium name="Pathogen Informatics"/>
        </authorList>
    </citation>
    <scope>NUCLEOTIDE SEQUENCE [LARGE SCALE GENOMIC DNA]</scope>
</reference>
<dbReference type="InterPro" id="IPR013083">
    <property type="entry name" value="Znf_RING/FYVE/PHD"/>
</dbReference>
<dbReference type="Gene3D" id="3.30.40.10">
    <property type="entry name" value="Zinc/RING finger domain, C3HC4 (zinc finger)"/>
    <property type="match status" value="2"/>
</dbReference>
<keyword evidence="1" id="KW-0479">Metal-binding</keyword>
<feature type="compositionally biased region" description="Acidic residues" evidence="6">
    <location>
        <begin position="537"/>
        <end position="568"/>
    </location>
</feature>
<dbReference type="WBParaSite" id="TTAC_0000643601-mRNA-1">
    <property type="protein sequence ID" value="TTAC_0000643601-mRNA-1"/>
    <property type="gene ID" value="TTAC_0000643601"/>
</dbReference>
<dbReference type="SUPFAM" id="SSF57850">
    <property type="entry name" value="RING/U-box"/>
    <property type="match status" value="1"/>
</dbReference>
<comment type="similarity">
    <text evidence="4">Belongs to the ZFTRAF1 family.</text>
</comment>
<dbReference type="PANTHER" id="PTHR23059:SF4">
    <property type="entry name" value="ZINC FINGER TRAF-TYPE-CONTAINING PROTEIN 1"/>
    <property type="match status" value="1"/>
</dbReference>
<evidence type="ECO:0000256" key="4">
    <source>
        <dbReference type="ARBA" id="ARBA00034319"/>
    </source>
</evidence>
<accession>A0A0R3X017</accession>
<dbReference type="SUPFAM" id="SSF49599">
    <property type="entry name" value="TRAF domain-like"/>
    <property type="match status" value="1"/>
</dbReference>
<dbReference type="OrthoDB" id="941555at2759"/>
<dbReference type="AlphaFoldDB" id="A0A0R3X017"/>
<evidence type="ECO:0000259" key="7">
    <source>
        <dbReference type="PROSITE" id="PS50089"/>
    </source>
</evidence>